<keyword evidence="11" id="KW-0963">Cytoplasm</keyword>
<evidence type="ECO:0000256" key="3">
    <source>
        <dbReference type="ARBA" id="ARBA00004514"/>
    </source>
</evidence>
<keyword evidence="15" id="KW-0460">Magnesium</keyword>
<comment type="catalytic activity">
    <reaction evidence="22">
        <text>pyridoxal 5'-phosphate + H2O = pyridoxal + phosphate</text>
        <dbReference type="Rhea" id="RHEA:20533"/>
        <dbReference type="ChEBI" id="CHEBI:15377"/>
        <dbReference type="ChEBI" id="CHEBI:17310"/>
        <dbReference type="ChEBI" id="CHEBI:43474"/>
        <dbReference type="ChEBI" id="CHEBI:597326"/>
        <dbReference type="EC" id="3.1.3.74"/>
    </reaction>
    <physiologicalReaction direction="left-to-right" evidence="22">
        <dbReference type="Rhea" id="RHEA:20534"/>
    </physiologicalReaction>
</comment>
<evidence type="ECO:0000259" key="31">
    <source>
        <dbReference type="PROSITE" id="PS51021"/>
    </source>
</evidence>
<evidence type="ECO:0000256" key="5">
    <source>
        <dbReference type="ARBA" id="ARBA00004599"/>
    </source>
</evidence>
<reference evidence="33" key="1">
    <citation type="journal article" date="2019" name="IScience">
        <title>Narwhal Genome Reveals Long-Term Low Genetic Diversity despite Current Large Abundance Size.</title>
        <authorList>
            <person name="Westbury M.V."/>
            <person name="Petersen B."/>
            <person name="Garde E."/>
            <person name="Heide-Jorgensen M.P."/>
            <person name="Lorenzen E.D."/>
        </authorList>
    </citation>
    <scope>NUCLEOTIDE SEQUENCE [LARGE SCALE GENOMIC DNA]</scope>
</reference>
<feature type="domain" description="Rho-GAP" evidence="30">
    <location>
        <begin position="280"/>
        <end position="473"/>
    </location>
</feature>
<dbReference type="GO" id="GO:0032587">
    <property type="term" value="C:ruffle membrane"/>
    <property type="evidence" value="ECO:0007669"/>
    <property type="project" value="UniProtKB-SubCell"/>
</dbReference>
<keyword evidence="12" id="KW-0597">Phosphoprotein</keyword>
<gene>
    <name evidence="32" type="ORF">EI555_008997</name>
</gene>
<evidence type="ECO:0000256" key="16">
    <source>
        <dbReference type="ARBA" id="ARBA00022898"/>
    </source>
</evidence>
<feature type="region of interest" description="Disordered" evidence="29">
    <location>
        <begin position="490"/>
        <end position="651"/>
    </location>
</feature>
<feature type="compositionally biased region" description="Basic and acidic residues" evidence="29">
    <location>
        <begin position="528"/>
        <end position="538"/>
    </location>
</feature>
<feature type="compositionally biased region" description="Low complexity" evidence="29">
    <location>
        <begin position="668"/>
        <end position="679"/>
    </location>
</feature>
<dbReference type="AlphaFoldDB" id="A0A4U1F0E9"/>
<dbReference type="InterPro" id="IPR027267">
    <property type="entry name" value="AH/BAR_dom_sf"/>
</dbReference>
<evidence type="ECO:0000256" key="29">
    <source>
        <dbReference type="SAM" id="MobiDB-lite"/>
    </source>
</evidence>
<dbReference type="FunFam" id="1.20.1270.60:FF:000053">
    <property type="entry name" value="SH3 domain-binding protein 1"/>
    <property type="match status" value="1"/>
</dbReference>
<proteinExistence type="inferred from homology"/>
<dbReference type="SUPFAM" id="SSF48350">
    <property type="entry name" value="GTPase activation domain, GAP"/>
    <property type="match status" value="1"/>
</dbReference>
<evidence type="ECO:0000256" key="19">
    <source>
        <dbReference type="ARBA" id="ARBA00023273"/>
    </source>
</evidence>
<dbReference type="Gene3D" id="1.20.1270.60">
    <property type="entry name" value="Arfaptin homology (AH) domain/BAR domain"/>
    <property type="match status" value="1"/>
</dbReference>
<dbReference type="PROSITE" id="PS51021">
    <property type="entry name" value="BAR"/>
    <property type="match status" value="1"/>
</dbReference>
<comment type="function">
    <text evidence="24">Functions as a pyridoxal phosphate (PLP) phosphatase, which also catalyzes the dephosphorylation of pyridoxine 5'-phosphate (PNP) and pyridoxamine 5'-phosphate (PMP), with order of substrate preference PLP &gt; PNP &gt; PMP and therefore plays a role in vitamin B6 metabolism. Also functions as a protein serine phosphatase that specifically dephosphorylates 'Ser-3' in proteins of the actin-depolymerizing factor (ADF)/cofilin family like CFL1 and DSTN. Thereby, regulates cofilin-dependent actin cytoskeleton reorganization, being required for normal progress through mitosis and normal cytokinesis. Does not dephosphorylate phosphothreonines in LIMK1. Does not dephosphorylate peptides containing phosphotyrosine.</text>
</comment>
<dbReference type="Gene3D" id="1.10.555.10">
    <property type="entry name" value="Rho GTPase activation protein"/>
    <property type="match status" value="1"/>
</dbReference>
<dbReference type="GO" id="GO:0005856">
    <property type="term" value="C:cytoskeleton"/>
    <property type="evidence" value="ECO:0007669"/>
    <property type="project" value="UniProtKB-SubCell"/>
</dbReference>
<dbReference type="Pfam" id="PF13344">
    <property type="entry name" value="Hydrolase_6"/>
    <property type="match status" value="1"/>
</dbReference>
<comment type="catalytic activity">
    <reaction evidence="23">
        <text>pyridoxamine + phosphate = pyridoxamine 5'-phosphate + H2O</text>
        <dbReference type="Rhea" id="RHEA:25135"/>
        <dbReference type="ChEBI" id="CHEBI:15377"/>
        <dbReference type="ChEBI" id="CHEBI:43474"/>
        <dbReference type="ChEBI" id="CHEBI:57761"/>
        <dbReference type="ChEBI" id="CHEBI:58451"/>
        <dbReference type="EC" id="3.1.3.74"/>
    </reaction>
    <physiologicalReaction direction="right-to-left" evidence="23">
        <dbReference type="Rhea" id="RHEA:25137"/>
    </physiologicalReaction>
</comment>
<dbReference type="InterPro" id="IPR006357">
    <property type="entry name" value="HAD-SF_hydro_IIA"/>
</dbReference>
<evidence type="ECO:0000256" key="26">
    <source>
        <dbReference type="ARBA" id="ARBA00068228"/>
    </source>
</evidence>
<dbReference type="InterPro" id="IPR008936">
    <property type="entry name" value="Rho_GTPase_activation_prot"/>
</dbReference>
<evidence type="ECO:0000256" key="6">
    <source>
        <dbReference type="ARBA" id="ARBA00007958"/>
    </source>
</evidence>
<evidence type="ECO:0000256" key="22">
    <source>
        <dbReference type="ARBA" id="ARBA00050396"/>
    </source>
</evidence>
<dbReference type="GO" id="GO:0032956">
    <property type="term" value="P:regulation of actin cytoskeleton organization"/>
    <property type="evidence" value="ECO:0007669"/>
    <property type="project" value="TreeGrafter"/>
</dbReference>
<evidence type="ECO:0000256" key="14">
    <source>
        <dbReference type="ARBA" id="ARBA00022801"/>
    </source>
</evidence>
<evidence type="ECO:0000256" key="24">
    <source>
        <dbReference type="ARBA" id="ARBA00053119"/>
    </source>
</evidence>
<dbReference type="PROSITE" id="PS50238">
    <property type="entry name" value="RHOGAP"/>
    <property type="match status" value="1"/>
</dbReference>
<name>A0A4U1F0E9_MONMO</name>
<dbReference type="FunFam" id="3.40.50.1000:FF:000140">
    <property type="entry name" value="Pyridoxal phosphate phosphatase"/>
    <property type="match status" value="1"/>
</dbReference>
<dbReference type="InterPro" id="IPR036412">
    <property type="entry name" value="HAD-like_sf"/>
</dbReference>
<dbReference type="SMART" id="SM00324">
    <property type="entry name" value="RhoGAP"/>
    <property type="match status" value="1"/>
</dbReference>
<evidence type="ECO:0000256" key="7">
    <source>
        <dbReference type="ARBA" id="ARBA00011738"/>
    </source>
</evidence>
<dbReference type="Proteomes" id="UP000308365">
    <property type="component" value="Unassembled WGS sequence"/>
</dbReference>
<feature type="compositionally biased region" description="Pro residues" evidence="29">
    <location>
        <begin position="616"/>
        <end position="626"/>
    </location>
</feature>
<dbReference type="GO" id="GO:0005829">
    <property type="term" value="C:cytosol"/>
    <property type="evidence" value="ECO:0007669"/>
    <property type="project" value="UniProtKB-SubCell"/>
</dbReference>
<dbReference type="GO" id="GO:0046872">
    <property type="term" value="F:metal ion binding"/>
    <property type="evidence" value="ECO:0007669"/>
    <property type="project" value="UniProtKB-KW"/>
</dbReference>
<comment type="cofactor">
    <cofactor evidence="1">
        <name>Mg(2+)</name>
        <dbReference type="ChEBI" id="CHEBI:18420"/>
    </cofactor>
</comment>
<feature type="region of interest" description="Disordered" evidence="29">
    <location>
        <begin position="668"/>
        <end position="690"/>
    </location>
</feature>
<dbReference type="GO" id="GO:0031258">
    <property type="term" value="C:lamellipodium membrane"/>
    <property type="evidence" value="ECO:0007669"/>
    <property type="project" value="UniProtKB-SubCell"/>
</dbReference>
<dbReference type="FunFam" id="1.10.555.10:FF:000001">
    <property type="entry name" value="Rho GTPase activating protein 44"/>
    <property type="match status" value="1"/>
</dbReference>
<dbReference type="PANTHER" id="PTHR14130:SF12">
    <property type="entry name" value="BARGIN-RELATED"/>
    <property type="match status" value="1"/>
</dbReference>
<comment type="catalytic activity">
    <reaction evidence="20">
        <text>O-phospho-L-seryl-[protein] + H2O = L-seryl-[protein] + phosphate</text>
        <dbReference type="Rhea" id="RHEA:20629"/>
        <dbReference type="Rhea" id="RHEA-COMP:9863"/>
        <dbReference type="Rhea" id="RHEA-COMP:11604"/>
        <dbReference type="ChEBI" id="CHEBI:15377"/>
        <dbReference type="ChEBI" id="CHEBI:29999"/>
        <dbReference type="ChEBI" id="CHEBI:43474"/>
        <dbReference type="ChEBI" id="CHEBI:83421"/>
        <dbReference type="EC" id="3.1.3.16"/>
    </reaction>
    <physiologicalReaction direction="left-to-right" evidence="20">
        <dbReference type="Rhea" id="RHEA:20630"/>
    </physiologicalReaction>
</comment>
<evidence type="ECO:0000256" key="25">
    <source>
        <dbReference type="ARBA" id="ARBA00066599"/>
    </source>
</evidence>
<dbReference type="InterPro" id="IPR000198">
    <property type="entry name" value="RhoGAP_dom"/>
</dbReference>
<organism evidence="32 33">
    <name type="scientific">Monodon monoceros</name>
    <name type="common">Narwhal</name>
    <name type="synonym">Ceratodon monodon</name>
    <dbReference type="NCBI Taxonomy" id="40151"/>
    <lineage>
        <taxon>Eukaryota</taxon>
        <taxon>Metazoa</taxon>
        <taxon>Chordata</taxon>
        <taxon>Craniata</taxon>
        <taxon>Vertebrata</taxon>
        <taxon>Euteleostomi</taxon>
        <taxon>Mammalia</taxon>
        <taxon>Eutheria</taxon>
        <taxon>Laurasiatheria</taxon>
        <taxon>Artiodactyla</taxon>
        <taxon>Whippomorpha</taxon>
        <taxon>Cetacea</taxon>
        <taxon>Odontoceti</taxon>
        <taxon>Monodontidae</taxon>
        <taxon>Monodon</taxon>
    </lineage>
</organism>
<dbReference type="NCBIfam" id="TIGR01452">
    <property type="entry name" value="PGP_euk"/>
    <property type="match status" value="1"/>
</dbReference>
<evidence type="ECO:0000256" key="28">
    <source>
        <dbReference type="SAM" id="Coils"/>
    </source>
</evidence>
<comment type="subunit">
    <text evidence="7">Homodimer.</text>
</comment>
<feature type="compositionally biased region" description="Pro residues" evidence="29">
    <location>
        <begin position="634"/>
        <end position="645"/>
    </location>
</feature>
<dbReference type="Gene3D" id="3.40.50.1000">
    <property type="entry name" value="HAD superfamily/HAD-like"/>
    <property type="match status" value="2"/>
</dbReference>
<dbReference type="EC" id="3.1.3.74" evidence="25"/>
<evidence type="ECO:0000256" key="1">
    <source>
        <dbReference type="ARBA" id="ARBA00001946"/>
    </source>
</evidence>
<evidence type="ECO:0000256" key="13">
    <source>
        <dbReference type="ARBA" id="ARBA00022723"/>
    </source>
</evidence>
<evidence type="ECO:0000256" key="8">
    <source>
        <dbReference type="ARBA" id="ARBA00013081"/>
    </source>
</evidence>
<evidence type="ECO:0000256" key="17">
    <source>
        <dbReference type="ARBA" id="ARBA00023136"/>
    </source>
</evidence>
<keyword evidence="28" id="KW-0175">Coiled coil</keyword>
<keyword evidence="13" id="KW-0479">Metal-binding</keyword>
<keyword evidence="18" id="KW-0206">Cytoskeleton</keyword>
<dbReference type="SMART" id="SM00721">
    <property type="entry name" value="BAR"/>
    <property type="match status" value="1"/>
</dbReference>
<dbReference type="Pfam" id="PF13242">
    <property type="entry name" value="Hydrolase_like"/>
    <property type="match status" value="1"/>
</dbReference>
<dbReference type="SFLD" id="SFLDS00003">
    <property type="entry name" value="Haloacid_Dehalogenase"/>
    <property type="match status" value="1"/>
</dbReference>
<dbReference type="InterPro" id="IPR004148">
    <property type="entry name" value="BAR_dom"/>
</dbReference>
<dbReference type="GO" id="GO:0005096">
    <property type="term" value="F:GTPase activator activity"/>
    <property type="evidence" value="ECO:0007669"/>
    <property type="project" value="UniProtKB-KW"/>
</dbReference>
<comment type="catalytic activity">
    <reaction evidence="21">
        <text>pyridoxine 5'-phosphate + H2O = pyridoxine + phosphate</text>
        <dbReference type="Rhea" id="RHEA:25112"/>
        <dbReference type="ChEBI" id="CHEBI:15377"/>
        <dbReference type="ChEBI" id="CHEBI:16709"/>
        <dbReference type="ChEBI" id="CHEBI:43474"/>
        <dbReference type="ChEBI" id="CHEBI:58589"/>
        <dbReference type="EC" id="3.1.3.74"/>
    </reaction>
    <physiologicalReaction direction="left-to-right" evidence="21">
        <dbReference type="Rhea" id="RHEA:25113"/>
    </physiologicalReaction>
</comment>
<comment type="subcellular location">
    <subcellularLocation>
        <location evidence="4">Cell projection</location>
        <location evidence="4">Lamellipodium membrane</location>
        <topology evidence="4">Peripheral membrane protein</topology>
        <orientation evidence="4">Cytoplasmic side</orientation>
    </subcellularLocation>
    <subcellularLocation>
        <location evidence="5">Cell projection</location>
        <location evidence="5">Ruffle membrane</location>
        <topology evidence="5">Peripheral membrane protein</topology>
        <orientation evidence="5">Cytoplasmic side</orientation>
    </subcellularLocation>
    <subcellularLocation>
        <location evidence="2">Cytoplasm</location>
        <location evidence="2">Cytoskeleton</location>
    </subcellularLocation>
    <subcellularLocation>
        <location evidence="3">Cytoplasm</location>
        <location evidence="3">Cytosol</location>
    </subcellularLocation>
</comment>
<dbReference type="GO" id="GO:0035020">
    <property type="term" value="P:regulation of Rac protein signal transduction"/>
    <property type="evidence" value="ECO:0007669"/>
    <property type="project" value="TreeGrafter"/>
</dbReference>
<feature type="compositionally biased region" description="Pro residues" evidence="29">
    <location>
        <begin position="568"/>
        <end position="577"/>
    </location>
</feature>
<feature type="coiled-coil region" evidence="28">
    <location>
        <begin position="185"/>
        <end position="215"/>
    </location>
</feature>
<dbReference type="InterPro" id="IPR006349">
    <property type="entry name" value="PGP_euk"/>
</dbReference>
<dbReference type="GO" id="GO:0007165">
    <property type="term" value="P:signal transduction"/>
    <property type="evidence" value="ECO:0007669"/>
    <property type="project" value="InterPro"/>
</dbReference>
<evidence type="ECO:0000256" key="20">
    <source>
        <dbReference type="ARBA" id="ARBA00047986"/>
    </source>
</evidence>
<keyword evidence="9" id="KW-0343">GTPase activation</keyword>
<dbReference type="SUPFAM" id="SSF103657">
    <property type="entry name" value="BAR/IMD domain-like"/>
    <property type="match status" value="1"/>
</dbReference>
<evidence type="ECO:0000313" key="32">
    <source>
        <dbReference type="EMBL" id="TKC42608.1"/>
    </source>
</evidence>
<feature type="compositionally biased region" description="Pro residues" evidence="29">
    <location>
        <begin position="510"/>
        <end position="522"/>
    </location>
</feature>
<evidence type="ECO:0000256" key="18">
    <source>
        <dbReference type="ARBA" id="ARBA00023212"/>
    </source>
</evidence>
<protein>
    <recommendedName>
        <fullName evidence="26">Chronophin</fullName>
        <ecNumber evidence="8">3.1.3.16</ecNumber>
        <ecNumber evidence="25">3.1.3.74</ecNumber>
    </recommendedName>
    <alternativeName>
        <fullName evidence="27">Pyridoxal phosphate phosphatase</fullName>
    </alternativeName>
</protein>
<evidence type="ECO:0000256" key="10">
    <source>
        <dbReference type="ARBA" id="ARBA00022475"/>
    </source>
</evidence>
<feature type="domain" description="BAR" evidence="31">
    <location>
        <begin position="23"/>
        <end position="266"/>
    </location>
</feature>
<dbReference type="CDD" id="cd07510">
    <property type="entry name" value="HAD_Pase_UmpH-like"/>
    <property type="match status" value="1"/>
</dbReference>
<keyword evidence="16" id="KW-0663">Pyridoxal phosphate</keyword>
<keyword evidence="14" id="KW-0378">Hydrolase</keyword>
<dbReference type="NCBIfam" id="TIGR01460">
    <property type="entry name" value="HAD-SF-IIA"/>
    <property type="match status" value="1"/>
</dbReference>
<dbReference type="EMBL" id="RWIC01000539">
    <property type="protein sequence ID" value="TKC42608.1"/>
    <property type="molecule type" value="Genomic_DNA"/>
</dbReference>
<evidence type="ECO:0000256" key="21">
    <source>
        <dbReference type="ARBA" id="ARBA00050282"/>
    </source>
</evidence>
<comment type="similarity">
    <text evidence="6">Belongs to the HAD-like hydrolase superfamily.</text>
</comment>
<keyword evidence="17" id="KW-0472">Membrane</keyword>
<accession>A0A4U1F0E9</accession>
<evidence type="ECO:0000256" key="27">
    <source>
        <dbReference type="ARBA" id="ARBA00081143"/>
    </source>
</evidence>
<evidence type="ECO:0000256" key="12">
    <source>
        <dbReference type="ARBA" id="ARBA00022553"/>
    </source>
</evidence>
<evidence type="ECO:0000256" key="9">
    <source>
        <dbReference type="ARBA" id="ARBA00022468"/>
    </source>
</evidence>
<dbReference type="Pfam" id="PF03114">
    <property type="entry name" value="BAR"/>
    <property type="match status" value="1"/>
</dbReference>
<feature type="compositionally biased region" description="Pro residues" evidence="29">
    <location>
        <begin position="585"/>
        <end position="594"/>
    </location>
</feature>
<dbReference type="Pfam" id="PF00620">
    <property type="entry name" value="RhoGAP"/>
    <property type="match status" value="1"/>
</dbReference>
<evidence type="ECO:0000256" key="2">
    <source>
        <dbReference type="ARBA" id="ARBA00004245"/>
    </source>
</evidence>
<dbReference type="SFLD" id="SFLDG01139">
    <property type="entry name" value="C2.A:_Pyridoxal_Phosphate_Phos"/>
    <property type="match status" value="1"/>
</dbReference>
<sequence>PQPAPKMMKRQLHRMRQLAHTGSLGRTPETAEFLGEDLQQVEQRLEPAKRAAHNVHKRLQACLQGQSGADMDKRVKKLPLMALSTTMAESFKELDPDSSMGKALEMSCAIQNQLARILAEFEMTLERDVLQPLNRLSEEELPAILKHKKSLQKLVSDWNTLKSRLCQAAKNSGSGQGLGGGPGSYTTTANKVEMLKEEEEELKRKVEQCKDEYLADLYHFATKEDTYANYFIHLMEIQADYHRKSLSSLDTALAELRENHSQTDPSPSMMAAPFSRVYGMPLGTHLRELGRDIALPIEACVMMLLSEGMKEEGLFRLAAGASVLKRLKQTMASDPCSLQEFCSDPHAVAGALKSYLRELPEPLMTFDLYDDWMRAASLKEPGARLEALQEVCSRLPRENLSNLRYLMKFLALLAEAQEVNKMTPSNIAIVLGPNLLWPPEKEGDLAQLDAASVSSIQVVGMVEALIQNADTLFPGDINFNVSGLFSAPAPQDKVSDRPASEELPSIATPTPAPVPALAPAPAPASVALKERAESEAPRRPASPKVSRSSLEAATPTEDMARRTKRPAPARPTMPPPQVSSTRGSPPAPPPPPGSGSPATPRALPRRLVGSSLRAPTVPPPLPPTAPQPARRQSRPPPASPSPASPGPVSLVPVSLSASADVDLGAAAEEGGAPEAAGRAPTPPGPRGAAGRKERLACSYRTFIFLLPTYFFVRLCSRKESGAARACGQPAGCMARCERLDGAALRDVLGRAQGVLFDCDGVLWNGERAVPGAPELLERLARAGKAALFVSNNSRRARPELALRFARLGFGGLRAEQLFSSALCAARLLRQRLLGPPDAQGTVFVLGGEGLRAELRAAGLRLAGDPDEDPGSAPRVRAVLVGYDEHFSFAKLSEACAHLRDPDCLLVATDRDPWHPLSDGSRTPGTGSLAAAVETASGRQALVVGKPSPYMFECITEYFSVDPSRMLMVGDRLETDILFGHRCGMTTVLTLTGVSRLEEAQTYLAAGQHDLVPHYYVESIADMMEGLED</sequence>
<dbReference type="PANTHER" id="PTHR14130">
    <property type="entry name" value="3BP-1 RELATED RHOGAP"/>
    <property type="match status" value="1"/>
</dbReference>
<evidence type="ECO:0000256" key="4">
    <source>
        <dbReference type="ARBA" id="ARBA00004588"/>
    </source>
</evidence>
<dbReference type="FunFam" id="3.40.50.1000:FF:000163">
    <property type="entry name" value="Pyridoxal phosphate phosphatase"/>
    <property type="match status" value="1"/>
</dbReference>
<keyword evidence="10" id="KW-1003">Cell membrane</keyword>
<evidence type="ECO:0000256" key="15">
    <source>
        <dbReference type="ARBA" id="ARBA00022842"/>
    </source>
</evidence>
<comment type="caution">
    <text evidence="32">The sequence shown here is derived from an EMBL/GenBank/DDBJ whole genome shotgun (WGS) entry which is preliminary data.</text>
</comment>
<dbReference type="InterPro" id="IPR023214">
    <property type="entry name" value="HAD_sf"/>
</dbReference>
<dbReference type="InterPro" id="IPR047165">
    <property type="entry name" value="RHG17/44/SH3BP1-like"/>
</dbReference>
<keyword evidence="19" id="KW-0966">Cell projection</keyword>
<evidence type="ECO:0000313" key="33">
    <source>
        <dbReference type="Proteomes" id="UP000308365"/>
    </source>
</evidence>
<evidence type="ECO:0000256" key="23">
    <source>
        <dbReference type="ARBA" id="ARBA00050591"/>
    </source>
</evidence>
<dbReference type="SUPFAM" id="SSF56784">
    <property type="entry name" value="HAD-like"/>
    <property type="match status" value="1"/>
</dbReference>
<dbReference type="GO" id="GO:0004722">
    <property type="term" value="F:protein serine/threonine phosphatase activity"/>
    <property type="evidence" value="ECO:0007669"/>
    <property type="project" value="UniProtKB-EC"/>
</dbReference>
<evidence type="ECO:0000259" key="30">
    <source>
        <dbReference type="PROSITE" id="PS50238"/>
    </source>
</evidence>
<evidence type="ECO:0000256" key="11">
    <source>
        <dbReference type="ARBA" id="ARBA00022490"/>
    </source>
</evidence>
<dbReference type="GO" id="GO:0033883">
    <property type="term" value="F:pyridoxal phosphatase activity"/>
    <property type="evidence" value="ECO:0007669"/>
    <property type="project" value="UniProtKB-EC"/>
</dbReference>
<dbReference type="EC" id="3.1.3.16" evidence="8"/>
<feature type="non-terminal residue" evidence="32">
    <location>
        <position position="1"/>
    </location>
</feature>